<accession>B9SHR1</accession>
<keyword evidence="3" id="KW-1185">Reference proteome</keyword>
<dbReference type="InterPro" id="IPR002182">
    <property type="entry name" value="NB-ARC"/>
</dbReference>
<dbReference type="InParanoid" id="B9SHR1"/>
<proteinExistence type="predicted"/>
<reference evidence="3" key="1">
    <citation type="journal article" date="2010" name="Nat. Biotechnol.">
        <title>Draft genome sequence of the oilseed species Ricinus communis.</title>
        <authorList>
            <person name="Chan A.P."/>
            <person name="Crabtree J."/>
            <person name="Zhao Q."/>
            <person name="Lorenzi H."/>
            <person name="Orvis J."/>
            <person name="Puiu D."/>
            <person name="Melake-Berhan A."/>
            <person name="Jones K.M."/>
            <person name="Redman J."/>
            <person name="Chen G."/>
            <person name="Cahoon E.B."/>
            <person name="Gedil M."/>
            <person name="Stanke M."/>
            <person name="Haas B.J."/>
            <person name="Wortman J.R."/>
            <person name="Fraser-Liggett C.M."/>
            <person name="Ravel J."/>
            <person name="Rabinowicz P.D."/>
        </authorList>
    </citation>
    <scope>NUCLEOTIDE SEQUENCE [LARGE SCALE GENOMIC DNA]</scope>
    <source>
        <strain evidence="3">cv. Hale</strain>
    </source>
</reference>
<feature type="domain" description="NB-ARC" evidence="1">
    <location>
        <begin position="6"/>
        <end position="50"/>
    </location>
</feature>
<dbReference type="EMBL" id="EQ973965">
    <property type="protein sequence ID" value="EEF36888.1"/>
    <property type="molecule type" value="Genomic_DNA"/>
</dbReference>
<sequence length="59" mass="6691">MENCNKVQFLWLEGGGSGKTMLVAKTYKNEIVKCHFDCYAWITVSQKELDQRIPPVKGG</sequence>
<evidence type="ECO:0000259" key="1">
    <source>
        <dbReference type="Pfam" id="PF00931"/>
    </source>
</evidence>
<dbReference type="Gene3D" id="3.40.50.300">
    <property type="entry name" value="P-loop containing nucleotide triphosphate hydrolases"/>
    <property type="match status" value="1"/>
</dbReference>
<evidence type="ECO:0000313" key="2">
    <source>
        <dbReference type="EMBL" id="EEF36888.1"/>
    </source>
</evidence>
<dbReference type="GO" id="GO:0043531">
    <property type="term" value="F:ADP binding"/>
    <property type="evidence" value="ECO:0007669"/>
    <property type="project" value="InterPro"/>
</dbReference>
<dbReference type="Pfam" id="PF00931">
    <property type="entry name" value="NB-ARC"/>
    <property type="match status" value="1"/>
</dbReference>
<organism evidence="2 3">
    <name type="scientific">Ricinus communis</name>
    <name type="common">Castor bean</name>
    <dbReference type="NCBI Taxonomy" id="3988"/>
    <lineage>
        <taxon>Eukaryota</taxon>
        <taxon>Viridiplantae</taxon>
        <taxon>Streptophyta</taxon>
        <taxon>Embryophyta</taxon>
        <taxon>Tracheophyta</taxon>
        <taxon>Spermatophyta</taxon>
        <taxon>Magnoliopsida</taxon>
        <taxon>eudicotyledons</taxon>
        <taxon>Gunneridae</taxon>
        <taxon>Pentapetalae</taxon>
        <taxon>rosids</taxon>
        <taxon>fabids</taxon>
        <taxon>Malpighiales</taxon>
        <taxon>Euphorbiaceae</taxon>
        <taxon>Acalyphoideae</taxon>
        <taxon>Acalypheae</taxon>
        <taxon>Ricinus</taxon>
    </lineage>
</organism>
<dbReference type="Proteomes" id="UP000008311">
    <property type="component" value="Unassembled WGS sequence"/>
</dbReference>
<name>B9SHR1_RICCO</name>
<gene>
    <name evidence="2" type="ORF">RCOM_0742690</name>
</gene>
<protein>
    <recommendedName>
        <fullName evidence="1">NB-ARC domain-containing protein</fullName>
    </recommendedName>
</protein>
<dbReference type="AlphaFoldDB" id="B9SHR1"/>
<dbReference type="InterPro" id="IPR027417">
    <property type="entry name" value="P-loop_NTPase"/>
</dbReference>
<evidence type="ECO:0000313" key="3">
    <source>
        <dbReference type="Proteomes" id="UP000008311"/>
    </source>
</evidence>
<dbReference type="SUPFAM" id="SSF52540">
    <property type="entry name" value="P-loop containing nucleoside triphosphate hydrolases"/>
    <property type="match status" value="1"/>
</dbReference>